<evidence type="ECO:0000256" key="2">
    <source>
        <dbReference type="ARBA" id="ARBA00007375"/>
    </source>
</evidence>
<dbReference type="GO" id="GO:0016020">
    <property type="term" value="C:membrane"/>
    <property type="evidence" value="ECO:0007669"/>
    <property type="project" value="UniProtKB-SubCell"/>
</dbReference>
<evidence type="ECO:0000256" key="6">
    <source>
        <dbReference type="SAM" id="Phobius"/>
    </source>
</evidence>
<dbReference type="PANTHER" id="PTHR31885:SF6">
    <property type="entry name" value="GH04784P"/>
    <property type="match status" value="1"/>
</dbReference>
<name>A0A1H3XV19_9BACT</name>
<dbReference type="EMBL" id="FNRI01000001">
    <property type="protein sequence ID" value="SEA02721.1"/>
    <property type="molecule type" value="Genomic_DNA"/>
</dbReference>
<dbReference type="AlphaFoldDB" id="A0A1H3XV19"/>
<dbReference type="RefSeq" id="WP_044106158.1">
    <property type="nucleotide sequence ID" value="NZ_CAEG01000002.1"/>
</dbReference>
<accession>A0A1H3XV19</accession>
<comment type="similarity">
    <text evidence="2">Belongs to the TMEM86 family.</text>
</comment>
<evidence type="ECO:0000256" key="5">
    <source>
        <dbReference type="ARBA" id="ARBA00023136"/>
    </source>
</evidence>
<organism evidence="7 8">
    <name type="scientific">Alistipes timonensis JC136</name>
    <dbReference type="NCBI Taxonomy" id="1033731"/>
    <lineage>
        <taxon>Bacteria</taxon>
        <taxon>Pseudomonadati</taxon>
        <taxon>Bacteroidota</taxon>
        <taxon>Bacteroidia</taxon>
        <taxon>Bacteroidales</taxon>
        <taxon>Rikenellaceae</taxon>
        <taxon>Alistipes</taxon>
    </lineage>
</organism>
<sequence>MRRFSGIFVLTTLLFAAGAVVFFTKAAALPYKVAYPVLLLGLSTFLLRRKELYLIGLAFLLSAAGDVMGARHWFIPQMAFFALAHVAYIRWFLPRARRTPRIGSLAVVIPLLVFLFVVIVPRAPFPAECIGVAVYGLVIAGMLYSVLQYDGACAVGFRCAALLFVFSDAAIAWNRFVGPVPAHTWVVMITYYLAQYLFFRFALTTAASPAEAES</sequence>
<evidence type="ECO:0000256" key="4">
    <source>
        <dbReference type="ARBA" id="ARBA00022989"/>
    </source>
</evidence>
<dbReference type="PANTHER" id="PTHR31885">
    <property type="entry name" value="GH04784P"/>
    <property type="match status" value="1"/>
</dbReference>
<protein>
    <submittedName>
        <fullName evidence="7">Uncharacterized membrane protein YhhN</fullName>
    </submittedName>
</protein>
<keyword evidence="8" id="KW-1185">Reference proteome</keyword>
<proteinExistence type="inferred from homology"/>
<evidence type="ECO:0000256" key="1">
    <source>
        <dbReference type="ARBA" id="ARBA00004141"/>
    </source>
</evidence>
<dbReference type="InterPro" id="IPR012506">
    <property type="entry name" value="TMEM86B-like"/>
</dbReference>
<keyword evidence="4 6" id="KW-1133">Transmembrane helix</keyword>
<evidence type="ECO:0000313" key="8">
    <source>
        <dbReference type="Proteomes" id="UP000183253"/>
    </source>
</evidence>
<feature type="transmembrane region" description="Helical" evidence="6">
    <location>
        <begin position="74"/>
        <end position="93"/>
    </location>
</feature>
<reference evidence="7 8" key="1">
    <citation type="submission" date="2016-10" db="EMBL/GenBank/DDBJ databases">
        <authorList>
            <person name="de Groot N.N."/>
        </authorList>
    </citation>
    <scope>NUCLEOTIDE SEQUENCE [LARGE SCALE GENOMIC DNA]</scope>
    <source>
        <strain evidence="7 8">DSM 25383</strain>
    </source>
</reference>
<keyword evidence="3 6" id="KW-0812">Transmembrane</keyword>
<gene>
    <name evidence="7" type="ORF">SAMN05444145_101328</name>
</gene>
<dbReference type="GO" id="GO:0016787">
    <property type="term" value="F:hydrolase activity"/>
    <property type="evidence" value="ECO:0007669"/>
    <property type="project" value="TreeGrafter"/>
</dbReference>
<feature type="transmembrane region" description="Helical" evidence="6">
    <location>
        <begin position="159"/>
        <end position="176"/>
    </location>
</feature>
<evidence type="ECO:0000313" key="7">
    <source>
        <dbReference type="EMBL" id="SEA02721.1"/>
    </source>
</evidence>
<dbReference type="Proteomes" id="UP000183253">
    <property type="component" value="Unassembled WGS sequence"/>
</dbReference>
<feature type="transmembrane region" description="Helical" evidence="6">
    <location>
        <begin position="105"/>
        <end position="124"/>
    </location>
</feature>
<evidence type="ECO:0000256" key="3">
    <source>
        <dbReference type="ARBA" id="ARBA00022692"/>
    </source>
</evidence>
<feature type="transmembrane region" description="Helical" evidence="6">
    <location>
        <begin position="130"/>
        <end position="147"/>
    </location>
</feature>
<feature type="transmembrane region" description="Helical" evidence="6">
    <location>
        <begin position="182"/>
        <end position="199"/>
    </location>
</feature>
<comment type="subcellular location">
    <subcellularLocation>
        <location evidence="1">Membrane</location>
        <topology evidence="1">Multi-pass membrane protein</topology>
    </subcellularLocation>
</comment>
<dbReference type="Pfam" id="PF07947">
    <property type="entry name" value="YhhN"/>
    <property type="match status" value="1"/>
</dbReference>
<keyword evidence="5 6" id="KW-0472">Membrane</keyword>